<comment type="catalytic activity">
    <reaction evidence="12">
        <text>a sphingomyelin + H2O = phosphocholine + an N-acylsphing-4-enine + H(+)</text>
        <dbReference type="Rhea" id="RHEA:19253"/>
        <dbReference type="ChEBI" id="CHEBI:15377"/>
        <dbReference type="ChEBI" id="CHEBI:15378"/>
        <dbReference type="ChEBI" id="CHEBI:17636"/>
        <dbReference type="ChEBI" id="CHEBI:52639"/>
        <dbReference type="ChEBI" id="CHEBI:295975"/>
        <dbReference type="EC" id="3.1.4.12"/>
    </reaction>
    <physiologicalReaction direction="left-to-right" evidence="12">
        <dbReference type="Rhea" id="RHEA:19254"/>
    </physiologicalReaction>
</comment>
<evidence type="ECO:0000256" key="8">
    <source>
        <dbReference type="ARBA" id="ARBA00022833"/>
    </source>
</evidence>
<dbReference type="InterPro" id="IPR004843">
    <property type="entry name" value="Calcineurin-like_PHP"/>
</dbReference>
<reference evidence="16 17" key="1">
    <citation type="journal article" date="2016" name="Genome Biol. Evol.">
        <title>Gene Family Evolution Reflects Adaptation to Soil Environmental Stressors in the Genome of the Collembolan Orchesella cincta.</title>
        <authorList>
            <person name="Faddeeva-Vakhrusheva A."/>
            <person name="Derks M.F."/>
            <person name="Anvar S.Y."/>
            <person name="Agamennone V."/>
            <person name="Suring W."/>
            <person name="Smit S."/>
            <person name="van Straalen N.M."/>
            <person name="Roelofs D."/>
        </authorList>
    </citation>
    <scope>NUCLEOTIDE SEQUENCE [LARGE SCALE GENOMIC DNA]</scope>
    <source>
        <tissue evidence="16">Mixed pool</tissue>
    </source>
</reference>
<accession>A0A1D2MI95</accession>
<dbReference type="SUPFAM" id="SSF56300">
    <property type="entry name" value="Metallo-dependent phosphatases"/>
    <property type="match status" value="1"/>
</dbReference>
<dbReference type="SUPFAM" id="SSF47862">
    <property type="entry name" value="Saposin"/>
    <property type="match status" value="1"/>
</dbReference>
<keyword evidence="10" id="KW-0325">Glycoprotein</keyword>
<evidence type="ECO:0000256" key="6">
    <source>
        <dbReference type="ARBA" id="ARBA00022729"/>
    </source>
</evidence>
<dbReference type="PANTHER" id="PTHR10340:SF34">
    <property type="entry name" value="SPHINGOMYELIN PHOSPHODIESTERASE"/>
    <property type="match status" value="1"/>
</dbReference>
<dbReference type="OrthoDB" id="8251059at2759"/>
<organism evidence="16 17">
    <name type="scientific">Orchesella cincta</name>
    <name type="common">Springtail</name>
    <name type="synonym">Podura cincta</name>
    <dbReference type="NCBI Taxonomy" id="48709"/>
    <lineage>
        <taxon>Eukaryota</taxon>
        <taxon>Metazoa</taxon>
        <taxon>Ecdysozoa</taxon>
        <taxon>Arthropoda</taxon>
        <taxon>Hexapoda</taxon>
        <taxon>Collembola</taxon>
        <taxon>Entomobryomorpha</taxon>
        <taxon>Entomobryoidea</taxon>
        <taxon>Orchesellidae</taxon>
        <taxon>Orchesellinae</taxon>
        <taxon>Orchesella</taxon>
    </lineage>
</organism>
<evidence type="ECO:0000256" key="9">
    <source>
        <dbReference type="ARBA" id="ARBA00023157"/>
    </source>
</evidence>
<keyword evidence="5" id="KW-0479">Metal-binding</keyword>
<keyword evidence="4" id="KW-0964">Secreted</keyword>
<keyword evidence="6 14" id="KW-0732">Signal</keyword>
<evidence type="ECO:0000259" key="15">
    <source>
        <dbReference type="PROSITE" id="PS50015"/>
    </source>
</evidence>
<comment type="caution">
    <text evidence="16">The sequence shown here is derived from an EMBL/GenBank/DDBJ whole genome shotgun (WGS) entry which is preliminary data.</text>
</comment>
<dbReference type="STRING" id="48709.A0A1D2MI95"/>
<keyword evidence="13" id="KW-1133">Transmembrane helix</keyword>
<gene>
    <name evidence="16" type="ORF">Ocin01_13988</name>
</gene>
<keyword evidence="7" id="KW-0378">Hydrolase</keyword>
<protein>
    <submittedName>
        <fullName evidence="16">Sphingomyelin phosphodiesterase</fullName>
    </submittedName>
</protein>
<dbReference type="AlphaFoldDB" id="A0A1D2MI95"/>
<name>A0A1D2MI95_ORCCI</name>
<feature type="signal peptide" evidence="14">
    <location>
        <begin position="1"/>
        <end position="16"/>
    </location>
</feature>
<feature type="transmembrane region" description="Helical" evidence="13">
    <location>
        <begin position="266"/>
        <end position="285"/>
    </location>
</feature>
<dbReference type="PANTHER" id="PTHR10340">
    <property type="entry name" value="SPHINGOMYELIN PHOSPHODIESTERASE"/>
    <property type="match status" value="1"/>
</dbReference>
<evidence type="ECO:0000256" key="2">
    <source>
        <dbReference type="ARBA" id="ARBA00004613"/>
    </source>
</evidence>
<evidence type="ECO:0000313" key="16">
    <source>
        <dbReference type="EMBL" id="ODM92693.1"/>
    </source>
</evidence>
<keyword evidence="11" id="KW-0326">Glycosidase</keyword>
<evidence type="ECO:0000256" key="13">
    <source>
        <dbReference type="SAM" id="Phobius"/>
    </source>
</evidence>
<dbReference type="Gene3D" id="3.15.10.50">
    <property type="match status" value="1"/>
</dbReference>
<evidence type="ECO:0000256" key="10">
    <source>
        <dbReference type="ARBA" id="ARBA00023180"/>
    </source>
</evidence>
<feature type="transmembrane region" description="Helical" evidence="13">
    <location>
        <begin position="226"/>
        <end position="245"/>
    </location>
</feature>
<dbReference type="PROSITE" id="PS50015">
    <property type="entry name" value="SAP_B"/>
    <property type="match status" value="1"/>
</dbReference>
<dbReference type="Pfam" id="PF00149">
    <property type="entry name" value="Metallophos"/>
    <property type="match status" value="1"/>
</dbReference>
<evidence type="ECO:0000256" key="4">
    <source>
        <dbReference type="ARBA" id="ARBA00022525"/>
    </source>
</evidence>
<dbReference type="EMBL" id="LJIJ01001174">
    <property type="protein sequence ID" value="ODM92693.1"/>
    <property type="molecule type" value="Genomic_DNA"/>
</dbReference>
<dbReference type="InterPro" id="IPR045473">
    <property type="entry name" value="ASM_C"/>
</dbReference>
<keyword evidence="13" id="KW-0812">Transmembrane</keyword>
<evidence type="ECO:0000256" key="5">
    <source>
        <dbReference type="ARBA" id="ARBA00022723"/>
    </source>
</evidence>
<dbReference type="Proteomes" id="UP000094527">
    <property type="component" value="Unassembled WGS sequence"/>
</dbReference>
<dbReference type="GO" id="GO:0016020">
    <property type="term" value="C:membrane"/>
    <property type="evidence" value="ECO:0007669"/>
    <property type="project" value="GOC"/>
</dbReference>
<dbReference type="InterPro" id="IPR011001">
    <property type="entry name" value="Saposin-like"/>
</dbReference>
<dbReference type="GO" id="GO:0046872">
    <property type="term" value="F:metal ion binding"/>
    <property type="evidence" value="ECO:0007669"/>
    <property type="project" value="UniProtKB-KW"/>
</dbReference>
<dbReference type="Gene3D" id="3.60.21.10">
    <property type="match status" value="1"/>
</dbReference>
<evidence type="ECO:0000313" key="17">
    <source>
        <dbReference type="Proteomes" id="UP000094527"/>
    </source>
</evidence>
<dbReference type="InterPro" id="IPR020234">
    <property type="entry name" value="Mite_allergen_group-7"/>
</dbReference>
<dbReference type="InterPro" id="IPR038602">
    <property type="entry name" value="Mite_allergen_7_sf"/>
</dbReference>
<comment type="cofactor">
    <cofactor evidence="1">
        <name>Zn(2+)</name>
        <dbReference type="ChEBI" id="CHEBI:29105"/>
    </cofactor>
</comment>
<keyword evidence="9" id="KW-1015">Disulfide bond</keyword>
<dbReference type="GO" id="GO:0016798">
    <property type="term" value="F:hydrolase activity, acting on glycosyl bonds"/>
    <property type="evidence" value="ECO:0007669"/>
    <property type="project" value="UniProtKB-KW"/>
</dbReference>
<dbReference type="CDD" id="cd00842">
    <property type="entry name" value="MPP_ASMase"/>
    <property type="match status" value="1"/>
</dbReference>
<feature type="chain" id="PRO_5008904073" evidence="14">
    <location>
        <begin position="17"/>
        <end position="907"/>
    </location>
</feature>
<evidence type="ECO:0000256" key="12">
    <source>
        <dbReference type="ARBA" id="ARBA00047268"/>
    </source>
</evidence>
<keyword evidence="13" id="KW-0472">Membrane</keyword>
<evidence type="ECO:0000256" key="7">
    <source>
        <dbReference type="ARBA" id="ARBA00022801"/>
    </source>
</evidence>
<keyword evidence="17" id="KW-1185">Reference proteome</keyword>
<dbReference type="GO" id="GO:0046513">
    <property type="term" value="P:ceramide biosynthetic process"/>
    <property type="evidence" value="ECO:0007669"/>
    <property type="project" value="UniProtKB-ARBA"/>
</dbReference>
<evidence type="ECO:0000256" key="3">
    <source>
        <dbReference type="ARBA" id="ARBA00008234"/>
    </source>
</evidence>
<sequence>MNFAVYAVSALVLAFAQPGELTPLGENLKPTEFETLAHVMADASNYMDQVLANLRDQLHINGFNSVALPDQEVGFKQTIGGVEWHGEAKLYNGSLKNMDTIHRTGAADITILPDGDIVIAADAGVNYGELDYDMSVEFMDLGPHVAVKGKLSKVRVLIQLRVTSSLNVTMEKFDIKDTGLLTVDIKGLGAILNFLVEIIAVFLGNLIKGIVAWLLEGVIKDLINDIISGILFPPSAFAAITSVLLEKNADFQKFLGVVRLQFQTRPTVMFKLILFALLLAPPVVFTEPHNLFIDALRPFSDDIRSWISTIGRDGSVDNVEIQADYFGCDLCSILIPLVDLALQRYSTGQIQQMVITACKILDLAPQPEVCEPIIKSYTDQFLYILGPTNPHAKYICGIINSNCGDVDADLEDWRIIVDKNKPQVLSKPRIPDEVDTVKILQFTDIHLDPDYKEGTTTECGSGMPICCREEYGYNDTVRAAGKYGDFNCALPNTALDAMYNHSKTVHADAKYIFLTGDYVHSGVWLYSKVENSRAIKYATEKLVAEFADSDAKIYPLTGNHEPHVINLYPPNDLWSRNESGVINDDFSLEWLYKLVLDPFIKRDSNLLPKEEQENFLSFGYYSVSPEPGLRLLAINTNLCYDQNFWLAFYPQDPNGQLQWLADELLKAETNEESVIIIGHVQPEGCWPVWSDKFHAIINRFEGIIRAQFYGHSHRPQHRVTFEKGTTRGSSVSFIAGSALTDGMNPGYAVYYFDGVRDGRTWDPVRQELVILKLDESNEKEQAVFETITDTKEHFGLKDLRPESVYDMAKRMICDQQLLDNYLEFYSKGEDSRSHYGCSIQNNTCKASIICNIVSSDSSDPAPCTEIKRTIEATQCRNGRGQSSSDHIISNISLLAMSFLFFCLVFKH</sequence>
<dbReference type="InterPro" id="IPR041805">
    <property type="entry name" value="ASMase/PPN1_MPP"/>
</dbReference>
<evidence type="ECO:0000256" key="11">
    <source>
        <dbReference type="ARBA" id="ARBA00023295"/>
    </source>
</evidence>
<dbReference type="GO" id="GO:0004767">
    <property type="term" value="F:sphingomyelin phosphodiesterase activity"/>
    <property type="evidence" value="ECO:0007669"/>
    <property type="project" value="UniProtKB-EC"/>
</dbReference>
<feature type="domain" description="Saposin B-type" evidence="15">
    <location>
        <begin position="324"/>
        <end position="407"/>
    </location>
</feature>
<dbReference type="InterPro" id="IPR008139">
    <property type="entry name" value="SaposinB_dom"/>
</dbReference>
<dbReference type="Pfam" id="PF16984">
    <property type="entry name" value="Grp7_allergen"/>
    <property type="match status" value="1"/>
</dbReference>
<dbReference type="InterPro" id="IPR029052">
    <property type="entry name" value="Metallo-depent_PP-like"/>
</dbReference>
<dbReference type="OMA" id="VITACKI"/>
<comment type="subcellular location">
    <subcellularLocation>
        <location evidence="2">Secreted</location>
    </subcellularLocation>
</comment>
<dbReference type="Pfam" id="PF19272">
    <property type="entry name" value="ASMase_C"/>
    <property type="match status" value="1"/>
</dbReference>
<proteinExistence type="inferred from homology"/>
<evidence type="ECO:0000256" key="1">
    <source>
        <dbReference type="ARBA" id="ARBA00001947"/>
    </source>
</evidence>
<comment type="similarity">
    <text evidence="3">Belongs to the acid sphingomyelinase family.</text>
</comment>
<dbReference type="GO" id="GO:0005615">
    <property type="term" value="C:extracellular space"/>
    <property type="evidence" value="ECO:0007669"/>
    <property type="project" value="TreeGrafter"/>
</dbReference>
<feature type="transmembrane region" description="Helical" evidence="13">
    <location>
        <begin position="887"/>
        <end position="905"/>
    </location>
</feature>
<evidence type="ECO:0000256" key="14">
    <source>
        <dbReference type="SAM" id="SignalP"/>
    </source>
</evidence>
<keyword evidence="8" id="KW-0862">Zinc</keyword>